<protein>
    <submittedName>
        <fullName evidence="1">Uncharacterized protein</fullName>
    </submittedName>
</protein>
<dbReference type="Proteomes" id="UP001252270">
    <property type="component" value="Unassembled WGS sequence"/>
</dbReference>
<dbReference type="RefSeq" id="WP_309636283.1">
    <property type="nucleotide sequence ID" value="NZ_JARWAL010000005.1"/>
</dbReference>
<keyword evidence="2" id="KW-1185">Reference proteome</keyword>
<gene>
    <name evidence="1" type="ORF">QC820_06715</name>
</gene>
<sequence length="68" mass="7673">MIPISLERDPVGTFIMRCQCGSVEIGRGETRWQAFVIEPEPNGFALVTCRQCHAQARLDEPRPAVMEK</sequence>
<evidence type="ECO:0000313" key="1">
    <source>
        <dbReference type="EMBL" id="MDR5892504.1"/>
    </source>
</evidence>
<organism evidence="1 2">
    <name type="scientific">Halomonas mongoliensis</name>
    <dbReference type="NCBI Taxonomy" id="321265"/>
    <lineage>
        <taxon>Bacteria</taxon>
        <taxon>Pseudomonadati</taxon>
        <taxon>Pseudomonadota</taxon>
        <taxon>Gammaproteobacteria</taxon>
        <taxon>Oceanospirillales</taxon>
        <taxon>Halomonadaceae</taxon>
        <taxon>Halomonas</taxon>
    </lineage>
</organism>
<dbReference type="EMBL" id="JARWAL010000005">
    <property type="protein sequence ID" value="MDR5892504.1"/>
    <property type="molecule type" value="Genomic_DNA"/>
</dbReference>
<accession>A0ABU1GKG0</accession>
<evidence type="ECO:0000313" key="2">
    <source>
        <dbReference type="Proteomes" id="UP001252270"/>
    </source>
</evidence>
<proteinExistence type="predicted"/>
<reference evidence="1 2" key="1">
    <citation type="submission" date="2023-04" db="EMBL/GenBank/DDBJ databases">
        <title>A long-awaited taxogenomic arrangement of the family Halomonadaceae.</title>
        <authorList>
            <person name="De La Haba R."/>
            <person name="Chuvochina M."/>
            <person name="Wittouck S."/>
            <person name="Arahal D.R."/>
            <person name="Sanchez-Porro C."/>
            <person name="Hugenholtz P."/>
            <person name="Ventosa A."/>
        </authorList>
    </citation>
    <scope>NUCLEOTIDE SEQUENCE [LARGE SCALE GENOMIC DNA]</scope>
    <source>
        <strain evidence="1 2">DSM 17332</strain>
    </source>
</reference>
<name>A0ABU1GKG0_9GAMM</name>
<comment type="caution">
    <text evidence="1">The sequence shown here is derived from an EMBL/GenBank/DDBJ whole genome shotgun (WGS) entry which is preliminary data.</text>
</comment>